<proteinExistence type="predicted"/>
<dbReference type="Gene3D" id="1.10.510.10">
    <property type="entry name" value="Transferase(Phosphotransferase) domain 1"/>
    <property type="match status" value="1"/>
</dbReference>
<dbReference type="PROSITE" id="PS50011">
    <property type="entry name" value="PROTEIN_KINASE_DOM"/>
    <property type="match status" value="1"/>
</dbReference>
<comment type="caution">
    <text evidence="7">The sequence shown here is derived from an EMBL/GenBank/DDBJ whole genome shotgun (WGS) entry which is preliminary data.</text>
</comment>
<reference evidence="7 8" key="1">
    <citation type="submission" date="2024-11" db="EMBL/GenBank/DDBJ databases">
        <title>Adaptive evolution of stress response genes in parasites aligns with host niche diversity.</title>
        <authorList>
            <person name="Hahn C."/>
            <person name="Resl P."/>
        </authorList>
    </citation>
    <scope>NUCLEOTIDE SEQUENCE [LARGE SCALE GENOMIC DNA]</scope>
    <source>
        <strain evidence="7">EGGRZ-B1_66</strain>
        <tissue evidence="7">Body</tissue>
    </source>
</reference>
<dbReference type="SMART" id="SM00220">
    <property type="entry name" value="S_TKc"/>
    <property type="match status" value="1"/>
</dbReference>
<evidence type="ECO:0000256" key="4">
    <source>
        <dbReference type="ARBA" id="ARBA00022777"/>
    </source>
</evidence>
<evidence type="ECO:0000259" key="6">
    <source>
        <dbReference type="PROSITE" id="PS50011"/>
    </source>
</evidence>
<name>A0ABD2Q0D1_9PLAT</name>
<evidence type="ECO:0000313" key="8">
    <source>
        <dbReference type="Proteomes" id="UP001626550"/>
    </source>
</evidence>
<feature type="domain" description="Protein kinase" evidence="6">
    <location>
        <begin position="1"/>
        <end position="253"/>
    </location>
</feature>
<dbReference type="SUPFAM" id="SSF56112">
    <property type="entry name" value="Protein kinase-like (PK-like)"/>
    <property type="match status" value="1"/>
</dbReference>
<dbReference type="Gene3D" id="3.30.200.20">
    <property type="entry name" value="Phosphorylase Kinase, domain 1"/>
    <property type="match status" value="1"/>
</dbReference>
<dbReference type="PANTHER" id="PTHR24351">
    <property type="entry name" value="RIBOSOMAL PROTEIN S6 KINASE"/>
    <property type="match status" value="1"/>
</dbReference>
<dbReference type="InterPro" id="IPR011009">
    <property type="entry name" value="Kinase-like_dom_sf"/>
</dbReference>
<evidence type="ECO:0000256" key="2">
    <source>
        <dbReference type="ARBA" id="ARBA00022679"/>
    </source>
</evidence>
<keyword evidence="4" id="KW-0418">Kinase</keyword>
<keyword evidence="5" id="KW-0067">ATP-binding</keyword>
<evidence type="ECO:0000256" key="5">
    <source>
        <dbReference type="ARBA" id="ARBA00022840"/>
    </source>
</evidence>
<dbReference type="GO" id="GO:0004674">
    <property type="term" value="F:protein serine/threonine kinase activity"/>
    <property type="evidence" value="ECO:0007669"/>
    <property type="project" value="UniProtKB-KW"/>
</dbReference>
<keyword evidence="8" id="KW-1185">Reference proteome</keyword>
<dbReference type="InterPro" id="IPR000719">
    <property type="entry name" value="Prot_kinase_dom"/>
</dbReference>
<dbReference type="Proteomes" id="UP001626550">
    <property type="component" value="Unassembled WGS sequence"/>
</dbReference>
<gene>
    <name evidence="7" type="ORF">Ciccas_008593</name>
</gene>
<evidence type="ECO:0000313" key="7">
    <source>
        <dbReference type="EMBL" id="KAL3312813.1"/>
    </source>
</evidence>
<accession>A0ABD2Q0D1</accession>
<evidence type="ECO:0000256" key="1">
    <source>
        <dbReference type="ARBA" id="ARBA00022527"/>
    </source>
</evidence>
<keyword evidence="3" id="KW-0547">Nucleotide-binding</keyword>
<dbReference type="EMBL" id="JBJKFK010001541">
    <property type="protein sequence ID" value="KAL3312813.1"/>
    <property type="molecule type" value="Genomic_DNA"/>
</dbReference>
<dbReference type="GO" id="GO:0005524">
    <property type="term" value="F:ATP binding"/>
    <property type="evidence" value="ECO:0007669"/>
    <property type="project" value="UniProtKB-KW"/>
</dbReference>
<dbReference type="InterPro" id="IPR008271">
    <property type="entry name" value="Ser/Thr_kinase_AS"/>
</dbReference>
<keyword evidence="2" id="KW-0808">Transferase</keyword>
<sequence length="789" mass="90880">MALKVLSNEGLFMEDEAAISQLVKHVFTVKTYCAFQSAKHIYVMQELCRGDLFTFLNHPEKNVLKVKQAAIVLAQMVSAVSYLHDLGIIYRDMKSENILIGSDCYIKLADFGSATFLAKGNYATNFCCTLDYAPPEMIKCSHYVRKDKEDAACYNHMVDWWGLGVLLFEMITGKTLFVINSTHSTHDDDPEYYSKKKCAKIANCTKAPLPDHIEEDRHGWAMQMLEGLLEVNIKSRAKFVGDGASTLFEKPLLNWINRDRLEKKKMEYKQIAFLASLQNSNTSSVESISLDPKYAHRIDFLKDLDPLDIHASDYISDLKFGRIRYVNDEEEENDFISSMLAKKMKNGINCAKKFASEEFFNFPTCCYINQSVPNHNNKLMLSFLKGIFEYDFTKTECKIDHLRKKLTVFDLESLIATMQRAYQGMKLGLALDKLIFPLFGRILTSKCKGKIVILASSDFWGTDLFYSSLEAITQDTIIEDDFSSIVHVKKLVTEFCKILIDRFGKEKVITSPDGTTSAVRSIFSLLNTNKKDTRFKFFLANSNNMIGLLWIVSELQMPAYQVKSVFQSGNKEYQWNSFGSASTLLKYLPILHCLTGFMVGLPMYRIGKTKIINNLIDNKPPILQEFMEKGASNSNMKSLHHAYTSAVTLAYKKENETVIDKRISHPTLSNIRACLLEYHLTQKQTPGVELQEMLRLMPPTQQTLDTYFEEAIYYFYRMYECPGLTSWSSERNFIRDPQNLTAIQNEMHPNWRRIREENLERKKMSCFQRCCRKLYIICKCIRICPKRPK</sequence>
<protein>
    <recommendedName>
        <fullName evidence="6">Protein kinase domain-containing protein</fullName>
    </recommendedName>
</protein>
<dbReference type="AlphaFoldDB" id="A0ABD2Q0D1"/>
<evidence type="ECO:0000256" key="3">
    <source>
        <dbReference type="ARBA" id="ARBA00022741"/>
    </source>
</evidence>
<dbReference type="PROSITE" id="PS00108">
    <property type="entry name" value="PROTEIN_KINASE_ST"/>
    <property type="match status" value="1"/>
</dbReference>
<keyword evidence="1" id="KW-0723">Serine/threonine-protein kinase</keyword>
<organism evidence="7 8">
    <name type="scientific">Cichlidogyrus casuarinus</name>
    <dbReference type="NCBI Taxonomy" id="1844966"/>
    <lineage>
        <taxon>Eukaryota</taxon>
        <taxon>Metazoa</taxon>
        <taxon>Spiralia</taxon>
        <taxon>Lophotrochozoa</taxon>
        <taxon>Platyhelminthes</taxon>
        <taxon>Monogenea</taxon>
        <taxon>Monopisthocotylea</taxon>
        <taxon>Dactylogyridea</taxon>
        <taxon>Ancyrocephalidae</taxon>
        <taxon>Cichlidogyrus</taxon>
    </lineage>
</organism>
<dbReference type="Pfam" id="PF00069">
    <property type="entry name" value="Pkinase"/>
    <property type="match status" value="1"/>
</dbReference>